<accession>A0A9E2L6X7</accession>
<dbReference type="CDD" id="cd24013">
    <property type="entry name" value="ASKHA_ATPase_BT3980-like"/>
    <property type="match status" value="1"/>
</dbReference>
<dbReference type="Gene3D" id="3.30.420.250">
    <property type="match status" value="1"/>
</dbReference>
<evidence type="ECO:0000313" key="2">
    <source>
        <dbReference type="Proteomes" id="UP000823865"/>
    </source>
</evidence>
<name>A0A9E2L6X7_9BACT</name>
<dbReference type="Pfam" id="PF12864">
    <property type="entry name" value="DUF3822"/>
    <property type="match status" value="1"/>
</dbReference>
<dbReference type="InterPro" id="IPR024213">
    <property type="entry name" value="DUF3822"/>
</dbReference>
<protein>
    <submittedName>
        <fullName evidence="1">DUF3822 family protein</fullName>
    </submittedName>
</protein>
<sequence length="272" mass="32105">MQETGNKSNNPYSLSIRFYTDGFSFFICNPQSEKNFIRKDFPVTTSNTLHSTLSQAIKEYPPLQERKYTIVSALFNSPVSRVPLEFFHKDHRKMLYELPCRLLPEHRVHYNILPHLEIAELFTIPQNIEQILLKQFPAIHFYAQNAMVLERTVQQCPSDNVQTLYVYFYAQRVFIFHYQNKKVRFANEFAIVTVSDALYYILNVWKRLELNQENDRCILIQPENAPENITTQLSQYLRHITVADMKEWFGQAPLSRIKDIPFDILSLLLNGF</sequence>
<dbReference type="Gene3D" id="3.30.420.260">
    <property type="match status" value="1"/>
</dbReference>
<evidence type="ECO:0000313" key="1">
    <source>
        <dbReference type="EMBL" id="MBU3854050.1"/>
    </source>
</evidence>
<reference evidence="1" key="1">
    <citation type="journal article" date="2021" name="PeerJ">
        <title>Extensive microbial diversity within the chicken gut microbiome revealed by metagenomics and culture.</title>
        <authorList>
            <person name="Gilroy R."/>
            <person name="Ravi A."/>
            <person name="Getino M."/>
            <person name="Pursley I."/>
            <person name="Horton D.L."/>
            <person name="Alikhan N.F."/>
            <person name="Baker D."/>
            <person name="Gharbi K."/>
            <person name="Hall N."/>
            <person name="Watson M."/>
            <person name="Adriaenssens E.M."/>
            <person name="Foster-Nyarko E."/>
            <person name="Jarju S."/>
            <person name="Secka A."/>
            <person name="Antonio M."/>
            <person name="Oren A."/>
            <person name="Chaudhuri R.R."/>
            <person name="La Ragione R."/>
            <person name="Hildebrand F."/>
            <person name="Pallen M.J."/>
        </authorList>
    </citation>
    <scope>NUCLEOTIDE SEQUENCE</scope>
    <source>
        <strain evidence="1">G3-2149</strain>
    </source>
</reference>
<organism evidence="1 2">
    <name type="scientific">Candidatus Paraprevotella stercoravium</name>
    <dbReference type="NCBI Taxonomy" id="2838725"/>
    <lineage>
        <taxon>Bacteria</taxon>
        <taxon>Pseudomonadati</taxon>
        <taxon>Bacteroidota</taxon>
        <taxon>Bacteroidia</taxon>
        <taxon>Bacteroidales</taxon>
        <taxon>Prevotellaceae</taxon>
        <taxon>Paraprevotella</taxon>
    </lineage>
</organism>
<comment type="caution">
    <text evidence="1">The sequence shown here is derived from an EMBL/GenBank/DDBJ whole genome shotgun (WGS) entry which is preliminary data.</text>
</comment>
<dbReference type="AlphaFoldDB" id="A0A9E2L6X7"/>
<dbReference type="Proteomes" id="UP000823865">
    <property type="component" value="Unassembled WGS sequence"/>
</dbReference>
<proteinExistence type="predicted"/>
<reference evidence="1" key="2">
    <citation type="submission" date="2021-04" db="EMBL/GenBank/DDBJ databases">
        <authorList>
            <person name="Gilroy R."/>
        </authorList>
    </citation>
    <scope>NUCLEOTIDE SEQUENCE</scope>
    <source>
        <strain evidence="1">G3-2149</strain>
    </source>
</reference>
<gene>
    <name evidence="1" type="ORF">H9789_09625</name>
</gene>
<dbReference type="EMBL" id="JAHLFU010000200">
    <property type="protein sequence ID" value="MBU3854050.1"/>
    <property type="molecule type" value="Genomic_DNA"/>
</dbReference>